<protein>
    <submittedName>
        <fullName evidence="1">YqhG family protein</fullName>
    </submittedName>
</protein>
<reference evidence="1 4" key="1">
    <citation type="submission" date="2023-02" db="EMBL/GenBank/DDBJ databases">
        <title>Pathogen: clinical or host-associated sample.</title>
        <authorList>
            <person name="Hergert J."/>
            <person name="Casey R."/>
            <person name="Wagner J."/>
            <person name="Young E.L."/>
            <person name="Oakeson K.F."/>
        </authorList>
    </citation>
    <scope>NUCLEOTIDE SEQUENCE</scope>
    <source>
        <strain evidence="2 4">2022CK-00829</strain>
        <strain evidence="1">2022CK-00830</strain>
    </source>
</reference>
<dbReference type="Proteomes" id="UP001220962">
    <property type="component" value="Chromosome"/>
</dbReference>
<dbReference type="EMBL" id="CP118108">
    <property type="protein sequence ID" value="WDI04058.1"/>
    <property type="molecule type" value="Genomic_DNA"/>
</dbReference>
<proteinExistence type="predicted"/>
<dbReference type="Proteomes" id="UP001221519">
    <property type="component" value="Chromosome"/>
</dbReference>
<name>A0AAX3N6P9_9BACL</name>
<dbReference type="InterPro" id="IPR024562">
    <property type="entry name" value="YqhG"/>
</dbReference>
<dbReference type="AlphaFoldDB" id="A0AAX3N6P9"/>
<keyword evidence="4" id="KW-1185">Reference proteome</keyword>
<evidence type="ECO:0000313" key="4">
    <source>
        <dbReference type="Proteomes" id="UP001221519"/>
    </source>
</evidence>
<evidence type="ECO:0000313" key="2">
    <source>
        <dbReference type="EMBL" id="WDI04058.1"/>
    </source>
</evidence>
<dbReference type="Pfam" id="PF11079">
    <property type="entry name" value="YqhG"/>
    <property type="match status" value="2"/>
</dbReference>
<gene>
    <name evidence="1" type="ORF">PUW23_09265</name>
    <name evidence="2" type="ORF">PUW25_08960</name>
</gene>
<organism evidence="1 3">
    <name type="scientific">Paenibacillus urinalis</name>
    <dbReference type="NCBI Taxonomy" id="521520"/>
    <lineage>
        <taxon>Bacteria</taxon>
        <taxon>Bacillati</taxon>
        <taxon>Bacillota</taxon>
        <taxon>Bacilli</taxon>
        <taxon>Bacillales</taxon>
        <taxon>Paenibacillaceae</taxon>
        <taxon>Paenibacillus</taxon>
    </lineage>
</organism>
<dbReference type="EMBL" id="CP118101">
    <property type="protein sequence ID" value="WDH84374.1"/>
    <property type="molecule type" value="Genomic_DNA"/>
</dbReference>
<sequence length="320" mass="36293">MTMSKEEVHSYVVTYLEAMECQILEKSPAHVTVKLSVDADKALTNRPYYWGFVDRTGAPAETMSFTFIFDAEAHLQAEESAKMKEQAESAKASGNVASEGKDSILGRYFGHAPSLPQIGPGRVLRENVVYGSSRLKQIFTASREGGAYVNLFEQSSKRQMSASTPKSYEPWLGVCFKIEFSCDMRKEELHFLGVSLLTGRIVENFGQVLSKKDLSPRLPENIHAQASKIPLAAAGEMLEQHIYARLKLVDYSWAEAAKQRLEEELAVVDMYYEDLLKEEQEEEKKQAVQDQYNTRRSEMIWQYEPKIHVNTISCGIFHLK</sequence>
<dbReference type="RefSeq" id="WP_047909823.1">
    <property type="nucleotide sequence ID" value="NZ_CP118101.1"/>
</dbReference>
<evidence type="ECO:0000313" key="3">
    <source>
        <dbReference type="Proteomes" id="UP001220962"/>
    </source>
</evidence>
<evidence type="ECO:0000313" key="1">
    <source>
        <dbReference type="EMBL" id="WDH84374.1"/>
    </source>
</evidence>
<accession>A0AAX3N6P9</accession>